<feature type="transmembrane region" description="Helical" evidence="6">
    <location>
        <begin position="86"/>
        <end position="106"/>
    </location>
</feature>
<dbReference type="InterPro" id="IPR036259">
    <property type="entry name" value="MFS_trans_sf"/>
</dbReference>
<evidence type="ECO:0000256" key="6">
    <source>
        <dbReference type="SAM" id="Phobius"/>
    </source>
</evidence>
<feature type="transmembrane region" description="Helical" evidence="6">
    <location>
        <begin position="326"/>
        <end position="350"/>
    </location>
</feature>
<evidence type="ECO:0000256" key="4">
    <source>
        <dbReference type="ARBA" id="ARBA00022989"/>
    </source>
</evidence>
<dbReference type="PANTHER" id="PTHR30250">
    <property type="entry name" value="PST FAMILY PREDICTED COLANIC ACID TRANSPORTER"/>
    <property type="match status" value="1"/>
</dbReference>
<evidence type="ECO:0000256" key="3">
    <source>
        <dbReference type="ARBA" id="ARBA00022692"/>
    </source>
</evidence>
<feature type="transmembrane region" description="Helical" evidence="6">
    <location>
        <begin position="357"/>
        <end position="378"/>
    </location>
</feature>
<comment type="caution">
    <text evidence="7">The sequence shown here is derived from an EMBL/GenBank/DDBJ whole genome shotgun (WGS) entry which is preliminary data.</text>
</comment>
<keyword evidence="4 6" id="KW-1133">Transmembrane helix</keyword>
<feature type="transmembrane region" description="Helical" evidence="6">
    <location>
        <begin position="45"/>
        <end position="65"/>
    </location>
</feature>
<protein>
    <submittedName>
        <fullName evidence="7">Lipopolysaccharide biosynthesis protein</fullName>
    </submittedName>
</protein>
<evidence type="ECO:0000313" key="7">
    <source>
        <dbReference type="EMBL" id="MBC5752766.1"/>
    </source>
</evidence>
<dbReference type="Proteomes" id="UP000621540">
    <property type="component" value="Unassembled WGS sequence"/>
</dbReference>
<feature type="transmembrane region" description="Helical" evidence="6">
    <location>
        <begin position="168"/>
        <end position="186"/>
    </location>
</feature>
<dbReference type="EMBL" id="JACOQH010000001">
    <property type="protein sequence ID" value="MBC5752766.1"/>
    <property type="molecule type" value="Genomic_DNA"/>
</dbReference>
<feature type="transmembrane region" description="Helical" evidence="6">
    <location>
        <begin position="21"/>
        <end position="39"/>
    </location>
</feature>
<dbReference type="RefSeq" id="WP_186981469.1">
    <property type="nucleotide sequence ID" value="NZ_JACOQH010000001.1"/>
</dbReference>
<accession>A0ABR7I762</accession>
<feature type="transmembrane region" description="Helical" evidence="6">
    <location>
        <begin position="289"/>
        <end position="314"/>
    </location>
</feature>
<reference evidence="7 8" key="1">
    <citation type="submission" date="2020-08" db="EMBL/GenBank/DDBJ databases">
        <title>Genome public.</title>
        <authorList>
            <person name="Liu C."/>
            <person name="Sun Q."/>
        </authorList>
    </citation>
    <scope>NUCLEOTIDE SEQUENCE [LARGE SCALE GENOMIC DNA]</scope>
    <source>
        <strain evidence="7 8">BX0805</strain>
    </source>
</reference>
<dbReference type="SUPFAM" id="SSF103473">
    <property type="entry name" value="MFS general substrate transporter"/>
    <property type="match status" value="1"/>
</dbReference>
<dbReference type="Pfam" id="PF01943">
    <property type="entry name" value="Polysacc_synt"/>
    <property type="match status" value="1"/>
</dbReference>
<dbReference type="InterPro" id="IPR002797">
    <property type="entry name" value="Polysacc_synth"/>
</dbReference>
<evidence type="ECO:0000256" key="5">
    <source>
        <dbReference type="ARBA" id="ARBA00023136"/>
    </source>
</evidence>
<organism evidence="7 8">
    <name type="scientific">Roseburia yibonii</name>
    <dbReference type="NCBI Taxonomy" id="2763063"/>
    <lineage>
        <taxon>Bacteria</taxon>
        <taxon>Bacillati</taxon>
        <taxon>Bacillota</taxon>
        <taxon>Clostridia</taxon>
        <taxon>Lachnospirales</taxon>
        <taxon>Lachnospiraceae</taxon>
        <taxon>Roseburia</taxon>
    </lineage>
</organism>
<feature type="transmembrane region" description="Helical" evidence="6">
    <location>
        <begin position="207"/>
        <end position="228"/>
    </location>
</feature>
<keyword evidence="3 6" id="KW-0812">Transmembrane</keyword>
<sequence length="414" mass="46056">MENRQEKSVQQNMIYNTVGSLVYYFCQWVMTVLIVRMSGFEDAGVLSLAMSVTAAPAIVGLFNIRSYQVSDLKGQYSDSVYIRSRVYTNLISFAVCLFVVIFNGYAWDKAAVILMFMCFKMAEGAADVYYGIDQKKERLDYAGISLTMRGLGSLVLFCVVFLWTKNLFLCVLFMSVFSFAVVFFYDRKIVNGLIGTERTAAFAQIKSLLLTCLPLAIVAFLNNLSLTIPKIYLERYYGETVFGIYSSVSSPTIVVQLAATTLFAPLVPVLTRQYQEKNKKEFQKILLKFFALILAGTVLGVILSVFLADFALGILYGAEIKPYTGLFIPVFFIAVLIAVNASLFSVCTLIREIRSQYAVGLAGIASAFLLSVTAVKTWSLDGTIVAFAGTLILQIAIQLFLIVRKVRKMNGNRK</sequence>
<feature type="transmembrane region" description="Helical" evidence="6">
    <location>
        <begin position="139"/>
        <end position="162"/>
    </location>
</feature>
<dbReference type="PANTHER" id="PTHR30250:SF11">
    <property type="entry name" value="O-ANTIGEN TRANSPORTER-RELATED"/>
    <property type="match status" value="1"/>
</dbReference>
<keyword evidence="8" id="KW-1185">Reference proteome</keyword>
<proteinExistence type="predicted"/>
<feature type="transmembrane region" description="Helical" evidence="6">
    <location>
        <begin position="384"/>
        <end position="403"/>
    </location>
</feature>
<comment type="subcellular location">
    <subcellularLocation>
        <location evidence="1">Cell membrane</location>
        <topology evidence="1">Multi-pass membrane protein</topology>
    </subcellularLocation>
</comment>
<gene>
    <name evidence="7" type="ORF">H8Z76_01785</name>
</gene>
<evidence type="ECO:0000313" key="8">
    <source>
        <dbReference type="Proteomes" id="UP000621540"/>
    </source>
</evidence>
<name>A0ABR7I762_9FIRM</name>
<dbReference type="InterPro" id="IPR050833">
    <property type="entry name" value="Poly_Biosynth_Transport"/>
</dbReference>
<evidence type="ECO:0000256" key="1">
    <source>
        <dbReference type="ARBA" id="ARBA00004651"/>
    </source>
</evidence>
<keyword evidence="5 6" id="KW-0472">Membrane</keyword>
<evidence type="ECO:0000256" key="2">
    <source>
        <dbReference type="ARBA" id="ARBA00022475"/>
    </source>
</evidence>
<keyword evidence="2" id="KW-1003">Cell membrane</keyword>